<reference evidence="2" key="1">
    <citation type="journal article" date="2019" name="Int. J. Syst. Evol. Microbiol.">
        <title>The Global Catalogue of Microorganisms (GCM) 10K type strain sequencing project: providing services to taxonomists for standard genome sequencing and annotation.</title>
        <authorList>
            <consortium name="The Broad Institute Genomics Platform"/>
            <consortium name="The Broad Institute Genome Sequencing Center for Infectious Disease"/>
            <person name="Wu L."/>
            <person name="Ma J."/>
        </authorList>
    </citation>
    <scope>NUCLEOTIDE SEQUENCE [LARGE SCALE GENOMIC DNA]</scope>
    <source>
        <strain evidence="2">CCUG 66188</strain>
    </source>
</reference>
<evidence type="ECO:0000313" key="1">
    <source>
        <dbReference type="EMBL" id="MFC4673355.1"/>
    </source>
</evidence>
<comment type="caution">
    <text evidence="1">The sequence shown here is derived from an EMBL/GenBank/DDBJ whole genome shotgun (WGS) entry which is preliminary data.</text>
</comment>
<dbReference type="RefSeq" id="WP_379994608.1">
    <property type="nucleotide sequence ID" value="NZ_JBHSGN010000054.1"/>
</dbReference>
<dbReference type="EMBL" id="JBHSGN010000054">
    <property type="protein sequence ID" value="MFC4673355.1"/>
    <property type="molecule type" value="Genomic_DNA"/>
</dbReference>
<proteinExistence type="predicted"/>
<keyword evidence="2" id="KW-1185">Reference proteome</keyword>
<protein>
    <recommendedName>
        <fullName evidence="3">Adhesin domain-containing protein</fullName>
    </recommendedName>
</protein>
<name>A0ABV9KTR2_9BACT</name>
<accession>A0ABV9KTR2</accession>
<organism evidence="1 2">
    <name type="scientific">Dysgonomonas termitidis</name>
    <dbReference type="NCBI Taxonomy" id="1516126"/>
    <lineage>
        <taxon>Bacteria</taxon>
        <taxon>Pseudomonadati</taxon>
        <taxon>Bacteroidota</taxon>
        <taxon>Bacteroidia</taxon>
        <taxon>Bacteroidales</taxon>
        <taxon>Dysgonomonadaceae</taxon>
        <taxon>Dysgonomonas</taxon>
    </lineage>
</organism>
<dbReference type="Proteomes" id="UP001596023">
    <property type="component" value="Unassembled WGS sequence"/>
</dbReference>
<evidence type="ECO:0008006" key="3">
    <source>
        <dbReference type="Google" id="ProtNLM"/>
    </source>
</evidence>
<evidence type="ECO:0000313" key="2">
    <source>
        <dbReference type="Proteomes" id="UP001596023"/>
    </source>
</evidence>
<gene>
    <name evidence="1" type="ORF">ACFO6W_06610</name>
</gene>
<sequence length="277" mass="30995">MRLTTKIVLGIIAAVFLTATGYICYLSLSYDGEKKTGVILTDETVSIDISGQKIIEIYADTIPMKNDGKDKDKHYIIFDGLINIQPAAKEEDKGKIYIPEQLKEYLEISALHDKTMLRVKTAELLADHYKNEIPDPAAIRGINFTIYADSCVDIRSRIGGLRANIQGLKAESINIDIMRGDLNIENCEADIITPTVRGWGHFVMKNSRTKVFNADLDYLQNWRIEQCDIDTENLTGSGNHNVEVPATECRIMNWNPKNEKASLNVALGSDTARVVFP</sequence>